<evidence type="ECO:0000259" key="1">
    <source>
        <dbReference type="Pfam" id="PF25967"/>
    </source>
</evidence>
<dbReference type="GO" id="GO:0015562">
    <property type="term" value="F:efflux transmembrane transporter activity"/>
    <property type="evidence" value="ECO:0007669"/>
    <property type="project" value="TreeGrafter"/>
</dbReference>
<dbReference type="AlphaFoldDB" id="A0A0J6SZQ2"/>
<organism evidence="2 3">
    <name type="scientific">Methylobacterium aquaticum</name>
    <dbReference type="NCBI Taxonomy" id="270351"/>
    <lineage>
        <taxon>Bacteria</taxon>
        <taxon>Pseudomonadati</taxon>
        <taxon>Pseudomonadota</taxon>
        <taxon>Alphaproteobacteria</taxon>
        <taxon>Hyphomicrobiales</taxon>
        <taxon>Methylobacteriaceae</taxon>
        <taxon>Methylobacterium</taxon>
    </lineage>
</organism>
<evidence type="ECO:0000313" key="3">
    <source>
        <dbReference type="Proteomes" id="UP000035929"/>
    </source>
</evidence>
<dbReference type="EMBL" id="LABX01000041">
    <property type="protein sequence ID" value="KMO38813.1"/>
    <property type="molecule type" value="Genomic_DNA"/>
</dbReference>
<reference evidence="2 3" key="1">
    <citation type="submission" date="2015-03" db="EMBL/GenBank/DDBJ databases">
        <title>Genome sequencing of Methylobacterium aquaticum DSM16371 type strain.</title>
        <authorList>
            <person name="Chaudhry V."/>
            <person name="Patil P.B."/>
        </authorList>
    </citation>
    <scope>NUCLEOTIDE SEQUENCE [LARGE SCALE GENOMIC DNA]</scope>
    <source>
        <strain evidence="2 3">DSM 16371</strain>
    </source>
</reference>
<dbReference type="Gene3D" id="2.40.420.20">
    <property type="match status" value="1"/>
</dbReference>
<sequence length="160" mass="16893">MRAAWSTRGKRCGFATGPKNLWVEALSFDALGAAENATARLADGRTLALTYRGSGLADRNQAIPVQFAISGDTSGLRVGQFVTVQAATNTELQGLALPRAAVVRTGNGQDVVYEHTSAERYAARQVRVTPLDGNRVLVAVGIGAGKRVVTQGAELLDQVR</sequence>
<dbReference type="PANTHER" id="PTHR30469:SF15">
    <property type="entry name" value="HLYD FAMILY OF SECRETION PROTEINS"/>
    <property type="match status" value="1"/>
</dbReference>
<accession>A0A0J6SZQ2</accession>
<proteinExistence type="predicted"/>
<dbReference type="Pfam" id="PF25967">
    <property type="entry name" value="RND-MFP_C"/>
    <property type="match status" value="1"/>
</dbReference>
<dbReference type="GO" id="GO:1990281">
    <property type="term" value="C:efflux pump complex"/>
    <property type="evidence" value="ECO:0007669"/>
    <property type="project" value="TreeGrafter"/>
</dbReference>
<comment type="caution">
    <text evidence="2">The sequence shown here is derived from an EMBL/GenBank/DDBJ whole genome shotgun (WGS) entry which is preliminary data.</text>
</comment>
<feature type="domain" description="Multidrug resistance protein MdtA-like C-terminal permuted SH3" evidence="1">
    <location>
        <begin position="97"/>
        <end position="153"/>
    </location>
</feature>
<dbReference type="PATRIC" id="fig|270351.6.peg.5557"/>
<dbReference type="PANTHER" id="PTHR30469">
    <property type="entry name" value="MULTIDRUG RESISTANCE PROTEIN MDTA"/>
    <property type="match status" value="1"/>
</dbReference>
<evidence type="ECO:0000313" key="2">
    <source>
        <dbReference type="EMBL" id="KMO38813.1"/>
    </source>
</evidence>
<name>A0A0J6SZQ2_9HYPH</name>
<gene>
    <name evidence="2" type="ORF">VP06_05590</name>
</gene>
<protein>
    <recommendedName>
        <fullName evidence="1">Multidrug resistance protein MdtA-like C-terminal permuted SH3 domain-containing protein</fullName>
    </recommendedName>
</protein>
<dbReference type="InterPro" id="IPR058627">
    <property type="entry name" value="MdtA-like_C"/>
</dbReference>
<dbReference type="Proteomes" id="UP000035929">
    <property type="component" value="Unassembled WGS sequence"/>
</dbReference>